<evidence type="ECO:0008006" key="3">
    <source>
        <dbReference type="Google" id="ProtNLM"/>
    </source>
</evidence>
<name>A0A074K057_9RHOB</name>
<comment type="caution">
    <text evidence="1">The sequence shown here is derived from an EMBL/GenBank/DDBJ whole genome shotgun (WGS) entry which is preliminary data.</text>
</comment>
<evidence type="ECO:0000313" key="2">
    <source>
        <dbReference type="Proteomes" id="UP000027432"/>
    </source>
</evidence>
<proteinExistence type="predicted"/>
<organism evidence="1 2">
    <name type="scientific">Thioclava pacifica DSM 10166</name>
    <dbReference type="NCBI Taxonomy" id="1353537"/>
    <lineage>
        <taxon>Bacteria</taxon>
        <taxon>Pseudomonadati</taxon>
        <taxon>Pseudomonadota</taxon>
        <taxon>Alphaproteobacteria</taxon>
        <taxon>Rhodobacterales</taxon>
        <taxon>Paracoccaceae</taxon>
        <taxon>Thioclava</taxon>
    </lineage>
</organism>
<gene>
    <name evidence="1" type="ORF">TP2_16530</name>
</gene>
<dbReference type="EMBL" id="AUND01000005">
    <property type="protein sequence ID" value="KEO55002.1"/>
    <property type="molecule type" value="Genomic_DNA"/>
</dbReference>
<dbReference type="Pfam" id="PF05284">
    <property type="entry name" value="DUF736"/>
    <property type="match status" value="1"/>
</dbReference>
<dbReference type="InterPro" id="IPR007948">
    <property type="entry name" value="DUF736"/>
</dbReference>
<dbReference type="STRING" id="1353537.TP2_16530"/>
<evidence type="ECO:0000313" key="1">
    <source>
        <dbReference type="EMBL" id="KEO55002.1"/>
    </source>
</evidence>
<dbReference type="eggNOG" id="COG5489">
    <property type="taxonomic scope" value="Bacteria"/>
</dbReference>
<dbReference type="RefSeq" id="WP_038074196.1">
    <property type="nucleotide sequence ID" value="NZ_AUND01000005.1"/>
</dbReference>
<dbReference type="AlphaFoldDB" id="A0A074K057"/>
<keyword evidence="2" id="KW-1185">Reference proteome</keyword>
<dbReference type="OrthoDB" id="9811595at2"/>
<dbReference type="Proteomes" id="UP000027432">
    <property type="component" value="Unassembled WGS sequence"/>
</dbReference>
<accession>A0A074K057</accession>
<sequence>MPQIGEFTRTKSGFAGYVRTLTLDLEVSLEKAEATEAENAPDYRLFHGDGDLAREIGAAWARTGEKAGEYFSVLIDDPMLAQPIRANLFRNGEISVWSLQWTRPPKRNGTA</sequence>
<protein>
    <recommendedName>
        <fullName evidence="3">DUF736 domain-containing protein</fullName>
    </recommendedName>
</protein>
<reference evidence="1 2" key="1">
    <citation type="submission" date="2013-07" db="EMBL/GenBank/DDBJ databases">
        <title>Thioclava pacifica DSM 10166 Genome Sequencing.</title>
        <authorList>
            <person name="Lai Q."/>
            <person name="Shao Z."/>
        </authorList>
    </citation>
    <scope>NUCLEOTIDE SEQUENCE [LARGE SCALE GENOMIC DNA]</scope>
    <source>
        <strain evidence="1 2">DSM 10166</strain>
    </source>
</reference>